<accession>A0A9W7TME7</accession>
<evidence type="ECO:0000256" key="1">
    <source>
        <dbReference type="SAM" id="MobiDB-lite"/>
    </source>
</evidence>
<organism evidence="2 3">
    <name type="scientific">Triplophysa rosa</name>
    <name type="common">Cave loach</name>
    <dbReference type="NCBI Taxonomy" id="992332"/>
    <lineage>
        <taxon>Eukaryota</taxon>
        <taxon>Metazoa</taxon>
        <taxon>Chordata</taxon>
        <taxon>Craniata</taxon>
        <taxon>Vertebrata</taxon>
        <taxon>Euteleostomi</taxon>
        <taxon>Actinopterygii</taxon>
        <taxon>Neopterygii</taxon>
        <taxon>Teleostei</taxon>
        <taxon>Ostariophysi</taxon>
        <taxon>Cypriniformes</taxon>
        <taxon>Nemacheilidae</taxon>
        <taxon>Triplophysa</taxon>
    </lineage>
</organism>
<proteinExistence type="predicted"/>
<sequence>MTVLRERDTSTIFQRRFALFFNRKRTKAHTDEDGKRGKEEPKDHTFRSAQCKAKNIIGVESCDVIS</sequence>
<keyword evidence="3" id="KW-1185">Reference proteome</keyword>
<gene>
    <name evidence="2" type="ORF">IRJ41_010252</name>
</gene>
<dbReference type="AlphaFoldDB" id="A0A9W7TME7"/>
<feature type="region of interest" description="Disordered" evidence="1">
    <location>
        <begin position="26"/>
        <end position="47"/>
    </location>
</feature>
<reference evidence="2" key="1">
    <citation type="submission" date="2021-02" db="EMBL/GenBank/DDBJ databases">
        <title>Comparative genomics reveals that relaxation of natural selection precedes convergent phenotypic evolution of cavefish.</title>
        <authorList>
            <person name="Peng Z."/>
        </authorList>
    </citation>
    <scope>NUCLEOTIDE SEQUENCE</scope>
    <source>
        <tissue evidence="2">Muscle</tissue>
    </source>
</reference>
<comment type="caution">
    <text evidence="2">The sequence shown here is derived from an EMBL/GenBank/DDBJ whole genome shotgun (WGS) entry which is preliminary data.</text>
</comment>
<evidence type="ECO:0000313" key="2">
    <source>
        <dbReference type="EMBL" id="KAI7798624.1"/>
    </source>
</evidence>
<dbReference type="EMBL" id="JAFHDT010000016">
    <property type="protein sequence ID" value="KAI7798624.1"/>
    <property type="molecule type" value="Genomic_DNA"/>
</dbReference>
<protein>
    <submittedName>
        <fullName evidence="2">Uncharacterized protein</fullName>
    </submittedName>
</protein>
<name>A0A9W7TME7_TRIRA</name>
<dbReference type="Proteomes" id="UP001059041">
    <property type="component" value="Linkage Group LG16"/>
</dbReference>
<evidence type="ECO:0000313" key="3">
    <source>
        <dbReference type="Proteomes" id="UP001059041"/>
    </source>
</evidence>
<feature type="compositionally biased region" description="Basic and acidic residues" evidence="1">
    <location>
        <begin position="28"/>
        <end position="46"/>
    </location>
</feature>